<feature type="domain" description="Autotransporter" evidence="4">
    <location>
        <begin position="811"/>
        <end position="1089"/>
    </location>
</feature>
<dbReference type="InterPro" id="IPR005546">
    <property type="entry name" value="Autotransporte_beta"/>
</dbReference>
<dbReference type="Gene3D" id="2.40.128.130">
    <property type="entry name" value="Autotransporter beta-domain"/>
    <property type="match status" value="1"/>
</dbReference>
<comment type="caution">
    <text evidence="5">The sequence shown here is derived from an EMBL/GenBank/DDBJ whole genome shotgun (WGS) entry which is preliminary data.</text>
</comment>
<dbReference type="Pfam" id="PF03797">
    <property type="entry name" value="Autotransporter"/>
    <property type="match status" value="1"/>
</dbReference>
<dbReference type="CDD" id="cd00603">
    <property type="entry name" value="IPT_PCSR"/>
    <property type="match status" value="1"/>
</dbReference>
<dbReference type="Gene3D" id="2.60.40.10">
    <property type="entry name" value="Immunoglobulins"/>
    <property type="match status" value="4"/>
</dbReference>
<dbReference type="InterPro" id="IPR006315">
    <property type="entry name" value="OM_autotransptr_brl_dom"/>
</dbReference>
<dbReference type="InterPro" id="IPR013783">
    <property type="entry name" value="Ig-like_fold"/>
</dbReference>
<evidence type="ECO:0000313" key="5">
    <source>
        <dbReference type="EMBL" id="RKP59156.1"/>
    </source>
</evidence>
<dbReference type="Pfam" id="PF01833">
    <property type="entry name" value="TIG"/>
    <property type="match status" value="3"/>
</dbReference>
<dbReference type="InterPro" id="IPR036709">
    <property type="entry name" value="Autotransporte_beta_dom_sf"/>
</dbReference>
<dbReference type="NCBIfam" id="TIGR01414">
    <property type="entry name" value="autotrans_barl"/>
    <property type="match status" value="1"/>
</dbReference>
<feature type="region of interest" description="Disordered" evidence="2">
    <location>
        <begin position="749"/>
        <end position="774"/>
    </location>
</feature>
<dbReference type="InterPro" id="IPR002909">
    <property type="entry name" value="IPT_dom"/>
</dbReference>
<dbReference type="GO" id="GO:0019867">
    <property type="term" value="C:outer membrane"/>
    <property type="evidence" value="ECO:0007669"/>
    <property type="project" value="InterPro"/>
</dbReference>
<dbReference type="CDD" id="cd00102">
    <property type="entry name" value="IPT"/>
    <property type="match status" value="2"/>
</dbReference>
<dbReference type="PANTHER" id="PTHR46769:SF2">
    <property type="entry name" value="FIBROCYSTIN-L ISOFORM 2 PRECURSOR-RELATED"/>
    <property type="match status" value="1"/>
</dbReference>
<dbReference type="RefSeq" id="WP_121083770.1">
    <property type="nucleotide sequence ID" value="NZ_RBZU01000001.1"/>
</dbReference>
<dbReference type="Pfam" id="PF17963">
    <property type="entry name" value="Big_9"/>
    <property type="match status" value="2"/>
</dbReference>
<feature type="region of interest" description="Disordered" evidence="2">
    <location>
        <begin position="786"/>
        <end position="809"/>
    </location>
</feature>
<keyword evidence="6" id="KW-1185">Reference proteome</keyword>
<evidence type="ECO:0000313" key="6">
    <source>
        <dbReference type="Proteomes" id="UP000270342"/>
    </source>
</evidence>
<dbReference type="EMBL" id="RBZU01000001">
    <property type="protein sequence ID" value="RKP59156.1"/>
    <property type="molecule type" value="Genomic_DNA"/>
</dbReference>
<proteinExistence type="predicted"/>
<dbReference type="Proteomes" id="UP000270342">
    <property type="component" value="Unassembled WGS sequence"/>
</dbReference>
<dbReference type="Pfam" id="PF05345">
    <property type="entry name" value="He_PIG"/>
    <property type="match status" value="1"/>
</dbReference>
<dbReference type="PANTHER" id="PTHR46769">
    <property type="entry name" value="POLYCYSTIC KIDNEY AND HEPATIC DISEASE 1 (AUTOSOMAL RECESSIVE)-LIKE 1"/>
    <property type="match status" value="1"/>
</dbReference>
<dbReference type="SUPFAM" id="SSF81296">
    <property type="entry name" value="E set domains"/>
    <property type="match status" value="3"/>
</dbReference>
<dbReference type="SMART" id="SM00869">
    <property type="entry name" value="Autotransporter"/>
    <property type="match status" value="1"/>
</dbReference>
<gene>
    <name evidence="5" type="ORF">D7S86_04460</name>
</gene>
<keyword evidence="3" id="KW-1133">Transmembrane helix</keyword>
<evidence type="ECO:0000256" key="2">
    <source>
        <dbReference type="SAM" id="MobiDB-lite"/>
    </source>
</evidence>
<dbReference type="SMART" id="SM00429">
    <property type="entry name" value="IPT"/>
    <property type="match status" value="3"/>
</dbReference>
<reference evidence="5 6" key="1">
    <citation type="submission" date="2018-10" db="EMBL/GenBank/DDBJ databases">
        <title>Robbsia sp. DHC34, isolated from soil.</title>
        <authorList>
            <person name="Gao Z.-H."/>
            <person name="Qiu L.-H."/>
        </authorList>
    </citation>
    <scope>NUCLEOTIDE SEQUENCE [LARGE SCALE GENOMIC DNA]</scope>
    <source>
        <strain evidence="5 6">DHC34</strain>
    </source>
</reference>
<feature type="transmembrane region" description="Helical" evidence="3">
    <location>
        <begin position="41"/>
        <end position="66"/>
    </location>
</feature>
<dbReference type="InterPro" id="IPR052387">
    <property type="entry name" value="Fibrocystin"/>
</dbReference>
<evidence type="ECO:0000259" key="4">
    <source>
        <dbReference type="PROSITE" id="PS51208"/>
    </source>
</evidence>
<evidence type="ECO:0000256" key="3">
    <source>
        <dbReference type="SAM" id="Phobius"/>
    </source>
</evidence>
<dbReference type="OrthoDB" id="5720638at2"/>
<keyword evidence="1" id="KW-0732">Signal</keyword>
<organism evidence="5 6">
    <name type="scientific">Pararobbsia silviterrae</name>
    <dbReference type="NCBI Taxonomy" id="1792498"/>
    <lineage>
        <taxon>Bacteria</taxon>
        <taxon>Pseudomonadati</taxon>
        <taxon>Pseudomonadota</taxon>
        <taxon>Betaproteobacteria</taxon>
        <taxon>Burkholderiales</taxon>
        <taxon>Burkholderiaceae</taxon>
        <taxon>Pararobbsia</taxon>
    </lineage>
</organism>
<dbReference type="Gene3D" id="2.60.40.3440">
    <property type="match status" value="1"/>
</dbReference>
<dbReference type="PROSITE" id="PS51208">
    <property type="entry name" value="AUTOTRANSPORTER"/>
    <property type="match status" value="1"/>
</dbReference>
<sequence>MTMPPRGMSAHADRIRAAGLSTLIRACAALAKQCAARARPTAFASVFAPVGIVLAALFALPGLAIADVSAAPAISSISPTAGPTAGGTSVTITGSNFGDDSVVQFGGTSAAATTVNSSAQITATAPAGAAGTVDITVTSGGITSATTAADQYTYVAAPSVSSLLETSGPASGGTQVIIYGSNFVNATAVNFGATAAPSFMVLSGTSMSAMAPPGTGTVNVTVTTPGGTSAVNGLDQYTYLSAPTVASISPSTGSTAGGTSVTITGTNFTGATGVKFGTTAATNVFVSSPTSITATSPAGTAGVADVTVTTPEGTSATGASDQFTYTAAGIAPVAAPVTVTVPYDASGYLITLPVTGGAVTSITATTPIEGVAVAQSTGTVTTATYTPTTGFAGSDAFQYTVSNTYGQSTATVSITVSAPTLSLPNLNAMTVGTQVNQSLAATGGHAPYIYGITGTLPTGIAFDTSTALLSGVPSAVTPYNFTITAIDTSTGNGPFTVSRVYQGTVSASVAVPTSPAVTATTPSNTPVTIAATANATGAPFTGLAIVTAPSSGTAVVSGTSIVYTPTATTAGNVSFTYTISNSGGASAPITATVTVGTVPTAAAEHTVTTTAGEPAVIDLSSGATGGPFTGASVVSVSPSSAGTATIVNATSNANVHQATTPAATTLRFVPAATFAGTATITYTLTNDVGTSPPGVVLIAVAARPDPSTNADVVGLINAQIDAARRFGTAQISNYNDRLELLHGTGHAPSRNGISIDNPLAPPDPSASCDTAASPSARDGCIRANRALDAPSDTSAPDARSATSKPSRASGDALPDLAFWTAGSVDFGLSDAGGQRSGFRFTTPGVTAGVDYRISDQFSIGAGFGYGHDSTDIGSDGTKSAGDSYSVALYGSFRPEPTLFVDGVVGFGSLNFDSERWDTDANAFAVGSRSGRETFASLSAGYEQRSAAWLISPYGRIAYSQATLDAFTESGAGIDSLTYFGQTVTTVSSALGLRTEYAQATPWGLLLPYARIEYQHDFDGQSTAGLAYADLSGAGPAYFVTTTPLSQNRMQIGLGTKYAMRLMTFALDYSVMTGSNSFMQSVRLSMSAPW</sequence>
<evidence type="ECO:0000256" key="1">
    <source>
        <dbReference type="ARBA" id="ARBA00022729"/>
    </source>
</evidence>
<dbReference type="AlphaFoldDB" id="A0A494Y9W1"/>
<name>A0A494Y9W1_9BURK</name>
<protein>
    <submittedName>
        <fullName evidence="5">Autotransporter domain-containing protein</fullName>
    </submittedName>
</protein>
<dbReference type="InterPro" id="IPR014756">
    <property type="entry name" value="Ig_E-set"/>
</dbReference>
<keyword evidence="3" id="KW-0812">Transmembrane</keyword>
<accession>A0A494Y9W1</accession>
<dbReference type="SUPFAM" id="SSF103515">
    <property type="entry name" value="Autotransporter"/>
    <property type="match status" value="1"/>
</dbReference>
<keyword evidence="3" id="KW-0472">Membrane</keyword>